<dbReference type="PANTHER" id="PTHR40078:SF1">
    <property type="entry name" value="INTEGRAL MEMBRANE PROTEIN"/>
    <property type="match status" value="1"/>
</dbReference>
<dbReference type="PANTHER" id="PTHR40078">
    <property type="entry name" value="INTEGRAL MEMBRANE PROTEIN-RELATED"/>
    <property type="match status" value="1"/>
</dbReference>
<protein>
    <recommendedName>
        <fullName evidence="4">Integral membrane protein</fullName>
    </recommendedName>
</protein>
<name>A0A0W8I947_9MICO</name>
<feature type="transmembrane region" description="Helical" evidence="1">
    <location>
        <begin position="106"/>
        <end position="127"/>
    </location>
</feature>
<evidence type="ECO:0000256" key="1">
    <source>
        <dbReference type="SAM" id="Phobius"/>
    </source>
</evidence>
<sequence>MGRTGRRALQGARTRARDPRRQLAALGPVEQLRAGRLPRRVAQLLLGLSLYGASIAFMVRGVLGNMPWDVLHQGIARHVPLSLGTIIVAASVLVLLLWIPLRQQPGLGTVANALLVGFAADATLWLVPPGEGWLERGALMAGGVLLNGVASAMYIGAQLGPGPRDGLMTGVARRTGWSLRVVRTGIEVTVIALGWLLGGVVGLGTVLYAVAIGPLTQSLLPWFTVDLSGPDVG</sequence>
<evidence type="ECO:0000313" key="3">
    <source>
        <dbReference type="Proteomes" id="UP000054837"/>
    </source>
</evidence>
<dbReference type="EMBL" id="LQBL01000022">
    <property type="protein sequence ID" value="KUG55826.1"/>
    <property type="molecule type" value="Genomic_DNA"/>
</dbReference>
<evidence type="ECO:0000313" key="2">
    <source>
        <dbReference type="EMBL" id="KUG55826.1"/>
    </source>
</evidence>
<keyword evidence="1" id="KW-0812">Transmembrane</keyword>
<comment type="caution">
    <text evidence="2">The sequence shown here is derived from an EMBL/GenBank/DDBJ whole genome shotgun (WGS) entry which is preliminary data.</text>
</comment>
<accession>A0A0W8I947</accession>
<feature type="transmembrane region" description="Helical" evidence="1">
    <location>
        <begin position="181"/>
        <end position="211"/>
    </location>
</feature>
<keyword evidence="1" id="KW-0472">Membrane</keyword>
<feature type="transmembrane region" description="Helical" evidence="1">
    <location>
        <begin position="79"/>
        <end position="99"/>
    </location>
</feature>
<evidence type="ECO:0008006" key="4">
    <source>
        <dbReference type="Google" id="ProtNLM"/>
    </source>
</evidence>
<dbReference type="InterPro" id="IPR038750">
    <property type="entry name" value="YczE/YyaS-like"/>
</dbReference>
<dbReference type="AlphaFoldDB" id="A0A0W8I947"/>
<keyword evidence="3" id="KW-1185">Reference proteome</keyword>
<dbReference type="STRING" id="767452.AVL62_04910"/>
<gene>
    <name evidence="2" type="ORF">AVL62_04910</name>
</gene>
<organism evidence="2 3">
    <name type="scientific">Serinicoccus chungangensis</name>
    <dbReference type="NCBI Taxonomy" id="767452"/>
    <lineage>
        <taxon>Bacteria</taxon>
        <taxon>Bacillati</taxon>
        <taxon>Actinomycetota</taxon>
        <taxon>Actinomycetes</taxon>
        <taxon>Micrococcales</taxon>
        <taxon>Ornithinimicrobiaceae</taxon>
        <taxon>Serinicoccus</taxon>
    </lineage>
</organism>
<reference evidence="2 3" key="1">
    <citation type="submission" date="2015-12" db="EMBL/GenBank/DDBJ databases">
        <title>Serinicoccus chungangenesis strain CD08_5 genome sequencing and assembly.</title>
        <authorList>
            <person name="Chander A.M."/>
            <person name="Kaur G."/>
            <person name="Nair G.R."/>
            <person name="Dhawan D.K."/>
            <person name="Kochhar R.K."/>
            <person name="Mayilraj S."/>
            <person name="Bhadada S.K."/>
        </authorList>
    </citation>
    <scope>NUCLEOTIDE SEQUENCE [LARGE SCALE GENOMIC DNA]</scope>
    <source>
        <strain evidence="2 3">CD08_5</strain>
    </source>
</reference>
<dbReference type="Proteomes" id="UP000054837">
    <property type="component" value="Unassembled WGS sequence"/>
</dbReference>
<feature type="transmembrane region" description="Helical" evidence="1">
    <location>
        <begin position="139"/>
        <end position="160"/>
    </location>
</feature>
<feature type="transmembrane region" description="Helical" evidence="1">
    <location>
        <begin position="41"/>
        <end position="59"/>
    </location>
</feature>
<proteinExistence type="predicted"/>
<keyword evidence="1" id="KW-1133">Transmembrane helix</keyword>
<dbReference type="Pfam" id="PF19700">
    <property type="entry name" value="DUF6198"/>
    <property type="match status" value="1"/>
</dbReference>